<evidence type="ECO:0000256" key="1">
    <source>
        <dbReference type="SAM" id="Phobius"/>
    </source>
</evidence>
<keyword evidence="1" id="KW-0812">Transmembrane</keyword>
<feature type="transmembrane region" description="Helical" evidence="1">
    <location>
        <begin position="187"/>
        <end position="207"/>
    </location>
</feature>
<name>A0A916SXP4_9MICO</name>
<feature type="transmembrane region" description="Helical" evidence="1">
    <location>
        <begin position="53"/>
        <end position="69"/>
    </location>
</feature>
<dbReference type="RefSeq" id="WP_188835994.1">
    <property type="nucleotide sequence ID" value="NZ_BMHI01000002.1"/>
</dbReference>
<proteinExistence type="predicted"/>
<feature type="transmembrane region" description="Helical" evidence="1">
    <location>
        <begin position="81"/>
        <end position="103"/>
    </location>
</feature>
<keyword evidence="1" id="KW-1133">Transmembrane helix</keyword>
<feature type="transmembrane region" description="Helical" evidence="1">
    <location>
        <begin position="28"/>
        <end position="47"/>
    </location>
</feature>
<protein>
    <recommendedName>
        <fullName evidence="4">DUF3159 domain-containing protein</fullName>
    </recommendedName>
</protein>
<accession>A0A916SXP4</accession>
<keyword evidence="1" id="KW-0472">Membrane</keyword>
<dbReference type="AlphaFoldDB" id="A0A916SXP4"/>
<organism evidence="2 3">
    <name type="scientific">Flexivirga endophytica</name>
    <dbReference type="NCBI Taxonomy" id="1849103"/>
    <lineage>
        <taxon>Bacteria</taxon>
        <taxon>Bacillati</taxon>
        <taxon>Actinomycetota</taxon>
        <taxon>Actinomycetes</taxon>
        <taxon>Micrococcales</taxon>
        <taxon>Dermacoccaceae</taxon>
        <taxon>Flexivirga</taxon>
    </lineage>
</organism>
<comment type="caution">
    <text evidence="2">The sequence shown here is derived from an EMBL/GenBank/DDBJ whole genome shotgun (WGS) entry which is preliminary data.</text>
</comment>
<evidence type="ECO:0008006" key="4">
    <source>
        <dbReference type="Google" id="ProtNLM"/>
    </source>
</evidence>
<feature type="transmembrane region" description="Helical" evidence="1">
    <location>
        <begin position="109"/>
        <end position="129"/>
    </location>
</feature>
<keyword evidence="3" id="KW-1185">Reference proteome</keyword>
<reference evidence="2" key="1">
    <citation type="journal article" date="2014" name="Int. J. Syst. Evol. Microbiol.">
        <title>Complete genome sequence of Corynebacterium casei LMG S-19264T (=DSM 44701T), isolated from a smear-ripened cheese.</title>
        <authorList>
            <consortium name="US DOE Joint Genome Institute (JGI-PGF)"/>
            <person name="Walter F."/>
            <person name="Albersmeier A."/>
            <person name="Kalinowski J."/>
            <person name="Ruckert C."/>
        </authorList>
    </citation>
    <scope>NUCLEOTIDE SEQUENCE</scope>
    <source>
        <strain evidence="2">CGMCC 1.15085</strain>
    </source>
</reference>
<dbReference type="Proteomes" id="UP000636793">
    <property type="component" value="Unassembled WGS sequence"/>
</dbReference>
<sequence>MPSRAAAQQGACALIIDREFVRTSALRAGRMLLEAVVIPALLLYAALATVGQLWGLISVLVWSGLIVAVRLRTQSSVPRTLLIAVLMLVGRTTLSLALSSVYIYVLQPIAGSLLMALIFLGSAAIGRPITKHLARDFIVLPQMLMHDKLAHRMFTQVCVLWGLSRLIDVGMSMGFLQLGARDALLSRGVFSTSLTLFTVAICIGWGWSRLRRMPDFTISFA</sequence>
<evidence type="ECO:0000313" key="2">
    <source>
        <dbReference type="EMBL" id="GGB22929.1"/>
    </source>
</evidence>
<dbReference type="EMBL" id="BMHI01000002">
    <property type="protein sequence ID" value="GGB22929.1"/>
    <property type="molecule type" value="Genomic_DNA"/>
</dbReference>
<gene>
    <name evidence="2" type="ORF">GCM10011492_10970</name>
</gene>
<reference evidence="2" key="2">
    <citation type="submission" date="2020-09" db="EMBL/GenBank/DDBJ databases">
        <authorList>
            <person name="Sun Q."/>
            <person name="Zhou Y."/>
        </authorList>
    </citation>
    <scope>NUCLEOTIDE SEQUENCE</scope>
    <source>
        <strain evidence="2">CGMCC 1.15085</strain>
    </source>
</reference>
<evidence type="ECO:0000313" key="3">
    <source>
        <dbReference type="Proteomes" id="UP000636793"/>
    </source>
</evidence>